<feature type="region of interest" description="Disordered" evidence="1">
    <location>
        <begin position="330"/>
        <end position="352"/>
    </location>
</feature>
<organism evidence="2 3">
    <name type="scientific">Athelia psychrophila</name>
    <dbReference type="NCBI Taxonomy" id="1759441"/>
    <lineage>
        <taxon>Eukaryota</taxon>
        <taxon>Fungi</taxon>
        <taxon>Dikarya</taxon>
        <taxon>Basidiomycota</taxon>
        <taxon>Agaricomycotina</taxon>
        <taxon>Agaricomycetes</taxon>
        <taxon>Agaricomycetidae</taxon>
        <taxon>Atheliales</taxon>
        <taxon>Atheliaceae</taxon>
        <taxon>Athelia</taxon>
    </lineage>
</organism>
<feature type="region of interest" description="Disordered" evidence="1">
    <location>
        <begin position="1"/>
        <end position="63"/>
    </location>
</feature>
<feature type="compositionally biased region" description="Low complexity" evidence="1">
    <location>
        <begin position="231"/>
        <end position="242"/>
    </location>
</feature>
<feature type="compositionally biased region" description="Basic and acidic residues" evidence="1">
    <location>
        <begin position="725"/>
        <end position="748"/>
    </location>
</feature>
<dbReference type="EMBL" id="KV417528">
    <property type="protein sequence ID" value="KZP24125.1"/>
    <property type="molecule type" value="Genomic_DNA"/>
</dbReference>
<dbReference type="OrthoDB" id="5565328at2759"/>
<dbReference type="AlphaFoldDB" id="A0A166MLR0"/>
<evidence type="ECO:0000313" key="2">
    <source>
        <dbReference type="EMBL" id="KZP24125.1"/>
    </source>
</evidence>
<feature type="region of interest" description="Disordered" evidence="1">
    <location>
        <begin position="723"/>
        <end position="748"/>
    </location>
</feature>
<evidence type="ECO:0000313" key="3">
    <source>
        <dbReference type="Proteomes" id="UP000076532"/>
    </source>
</evidence>
<reference evidence="2 3" key="1">
    <citation type="journal article" date="2016" name="Mol. Biol. Evol.">
        <title>Comparative Genomics of Early-Diverging Mushroom-Forming Fungi Provides Insights into the Origins of Lignocellulose Decay Capabilities.</title>
        <authorList>
            <person name="Nagy L.G."/>
            <person name="Riley R."/>
            <person name="Tritt A."/>
            <person name="Adam C."/>
            <person name="Daum C."/>
            <person name="Floudas D."/>
            <person name="Sun H."/>
            <person name="Yadav J.S."/>
            <person name="Pangilinan J."/>
            <person name="Larsson K.H."/>
            <person name="Matsuura K."/>
            <person name="Barry K."/>
            <person name="Labutti K."/>
            <person name="Kuo R."/>
            <person name="Ohm R.A."/>
            <person name="Bhattacharya S.S."/>
            <person name="Shirouzu T."/>
            <person name="Yoshinaga Y."/>
            <person name="Martin F.M."/>
            <person name="Grigoriev I.V."/>
            <person name="Hibbett D.S."/>
        </authorList>
    </citation>
    <scope>NUCLEOTIDE SEQUENCE [LARGE SCALE GENOMIC DNA]</scope>
    <source>
        <strain evidence="2 3">CBS 109695</strain>
    </source>
</reference>
<feature type="compositionally biased region" description="Polar residues" evidence="1">
    <location>
        <begin position="337"/>
        <end position="352"/>
    </location>
</feature>
<accession>A0A166MLR0</accession>
<feature type="region of interest" description="Disordered" evidence="1">
    <location>
        <begin position="231"/>
        <end position="256"/>
    </location>
</feature>
<evidence type="ECO:0000256" key="1">
    <source>
        <dbReference type="SAM" id="MobiDB-lite"/>
    </source>
</evidence>
<proteinExistence type="predicted"/>
<keyword evidence="3" id="KW-1185">Reference proteome</keyword>
<gene>
    <name evidence="2" type="ORF">FIBSPDRAFT_822512</name>
</gene>
<dbReference type="Proteomes" id="UP000076532">
    <property type="component" value="Unassembled WGS sequence"/>
</dbReference>
<feature type="compositionally biased region" description="Low complexity" evidence="1">
    <location>
        <begin position="31"/>
        <end position="45"/>
    </location>
</feature>
<name>A0A166MLR0_9AGAM</name>
<sequence>MAKDVPRTEENDDLNPRPAKRAKLTPPPSSPLSSCPPSQTTPSQQHLVSEVPTSTATIDPTGEFSKLSPSQLLLSLPRILLHPPSHPLHARSLHVSLLAFRRALSLPVLSPEEECRAWTGLAETGLRVVGGGFCDSDVKSNNDEHEWARGVEMEVEKAISKGLLISQNHPSLRSYRHHLTILSAQLSIWQHSFKYAKSQLRRLVQTFLPSDPRSTVYGAWLELISTLATPHAPPSAQAASAPRNDDTPTKSYPSVDTRKQDVYAALSAVASLRALAKGNDHEDICLLADVIRLRIIFERESDQGSADEEGESELSRSLSACEQGLGITFEVDAGPQSKPSSSTTTAPQSLSKDITTSTPLITSLRLQTLTLGILHHTQKGLASAAGARLVKLHALCDAGALDPTIPPTSASDSAPFDPRDGEGRVEVILPRKVENGKAVTNAERMWVSVPHPRCMLLLSYLVSATSKRDAVGRKPKRKMYASEGLKVAAKEHEAEILLPAWSSTADVSLVSTTTAHIHADLLSELIGISILRSDFPTALSSLDKLIAFTRNHRLWDAYAPLVTLHHAHVAHALGKVDKAGECYRVAAHLAGDRRRGDGEAVAGSYVRAAARAGEAALRIGLARREYEGINTKALGAAVVKESRRMGGTLEAVGKVIESCLSTEILKSKECLRDALTLASTGQDNYLRALILALIGVHYLHTAGEHAHDVLETCEQLVAGLGASGDSKRKAGDPDRDKAVNEKDRKGETDAVGNAPLRLWIGERFLEMYKRKGKDKKALAQAAANKGYQLAVEKLSDI</sequence>
<evidence type="ECO:0008006" key="4">
    <source>
        <dbReference type="Google" id="ProtNLM"/>
    </source>
</evidence>
<protein>
    <recommendedName>
        <fullName evidence="4">TPR-like protein</fullName>
    </recommendedName>
</protein>